<evidence type="ECO:0000313" key="4">
    <source>
        <dbReference type="Proteomes" id="UP000663832"/>
    </source>
</evidence>
<dbReference type="SUPFAM" id="SSF81383">
    <property type="entry name" value="F-box domain"/>
    <property type="match status" value="1"/>
</dbReference>
<keyword evidence="4" id="KW-1185">Reference proteome</keyword>
<evidence type="ECO:0000313" key="5">
    <source>
        <dbReference type="Proteomes" id="UP000663877"/>
    </source>
</evidence>
<dbReference type="EMBL" id="CAJNOM010001567">
    <property type="protein sequence ID" value="CAF1612860.1"/>
    <property type="molecule type" value="Genomic_DNA"/>
</dbReference>
<reference evidence="2" key="1">
    <citation type="submission" date="2021-02" db="EMBL/GenBank/DDBJ databases">
        <authorList>
            <person name="Nowell W R."/>
        </authorList>
    </citation>
    <scope>NUCLEOTIDE SEQUENCE</scope>
</reference>
<protein>
    <recommendedName>
        <fullName evidence="1">F-box domain-containing protein</fullName>
    </recommendedName>
</protein>
<dbReference type="PROSITE" id="PS50181">
    <property type="entry name" value="FBOX"/>
    <property type="match status" value="1"/>
</dbReference>
<gene>
    <name evidence="2" type="ORF">BJG266_LOCUS37434</name>
    <name evidence="3" type="ORF">QVE165_LOCUS54332</name>
</gene>
<dbReference type="Proteomes" id="UP000663877">
    <property type="component" value="Unassembled WGS sequence"/>
</dbReference>
<dbReference type="AlphaFoldDB" id="A0A815KKJ9"/>
<feature type="domain" description="F-box" evidence="1">
    <location>
        <begin position="2"/>
        <end position="52"/>
    </location>
</feature>
<dbReference type="Gene3D" id="1.20.1280.50">
    <property type="match status" value="1"/>
</dbReference>
<comment type="caution">
    <text evidence="2">The sequence shown here is derived from an EMBL/GenBank/DDBJ whole genome shotgun (WGS) entry which is preliminary data.</text>
</comment>
<proteinExistence type="predicted"/>
<dbReference type="InterPro" id="IPR036047">
    <property type="entry name" value="F-box-like_dom_sf"/>
</dbReference>
<sequence>MSMCLELLPNELLFNIFQYLSTPDVLRIFCQLNRRFDKLVDKHLYTCKYIDLQTTSKFNFDLIWEQYLSPLAGKITSLSLSNDVNTPDQVDQFYAHGFTLCDFPQLQYLALFHIHSKEIMDKIANDLPHLTTLTHLTFEKSIFNYQYMINIIWSLSNLVYFRFNTYSDSEQLAFHTPRVTSSTIKYIHGFFDERDTNIIALLRHTPQIRCLSLTIHDCSFLTDLSTNITSITKLDLLFTKPAFSPLVDFLRRTPNLTYLKLDMVYNGIHAQVWERLIQKYLPKLKTLHFKMNFTTVKAGSTGEKQVEQILNTFRNSFWLDEHRWFVQCDWSPITEKCYVYTLPYAFENFNIDFPICSKFTCAIDNTPCFYDCVRRLTFNATTDHLYDSLTLSHIQFSNIQYITIDLIGAKRFLYTNGQNGSSAYNCEVNCLNQLQHILEQYRRVTSLRLCGWPSAILNMPQCSIKDVSVFELDLQCRTGREYYYTQEECDHFSRSILGIQCKILTIDVIDWTCVYNLIIKMNNLQMLNVRCRHHQPNSSQVSHERDLMEWLHKNIQDVFSDIKRITWKRKSIFIER</sequence>
<organism evidence="2 5">
    <name type="scientific">Adineta steineri</name>
    <dbReference type="NCBI Taxonomy" id="433720"/>
    <lineage>
        <taxon>Eukaryota</taxon>
        <taxon>Metazoa</taxon>
        <taxon>Spiralia</taxon>
        <taxon>Gnathifera</taxon>
        <taxon>Rotifera</taxon>
        <taxon>Eurotatoria</taxon>
        <taxon>Bdelloidea</taxon>
        <taxon>Adinetida</taxon>
        <taxon>Adinetidae</taxon>
        <taxon>Adineta</taxon>
    </lineage>
</organism>
<dbReference type="Proteomes" id="UP000663832">
    <property type="component" value="Unassembled WGS sequence"/>
</dbReference>
<evidence type="ECO:0000313" key="3">
    <source>
        <dbReference type="EMBL" id="CAF1612860.1"/>
    </source>
</evidence>
<dbReference type="SUPFAM" id="SSF52047">
    <property type="entry name" value="RNI-like"/>
    <property type="match status" value="1"/>
</dbReference>
<name>A0A815KKJ9_9BILA</name>
<accession>A0A815KKJ9</accession>
<dbReference type="OrthoDB" id="9981798at2759"/>
<dbReference type="InterPro" id="IPR032675">
    <property type="entry name" value="LRR_dom_sf"/>
</dbReference>
<dbReference type="Pfam" id="PF12937">
    <property type="entry name" value="F-box-like"/>
    <property type="match status" value="1"/>
</dbReference>
<dbReference type="EMBL" id="CAJNOI010001240">
    <property type="protein sequence ID" value="CAF1396972.1"/>
    <property type="molecule type" value="Genomic_DNA"/>
</dbReference>
<evidence type="ECO:0000313" key="2">
    <source>
        <dbReference type="EMBL" id="CAF1396972.1"/>
    </source>
</evidence>
<evidence type="ECO:0000259" key="1">
    <source>
        <dbReference type="PROSITE" id="PS50181"/>
    </source>
</evidence>
<dbReference type="InterPro" id="IPR001810">
    <property type="entry name" value="F-box_dom"/>
</dbReference>
<dbReference type="Gene3D" id="3.80.10.10">
    <property type="entry name" value="Ribonuclease Inhibitor"/>
    <property type="match status" value="1"/>
</dbReference>